<evidence type="ECO:0000313" key="2">
    <source>
        <dbReference type="EMBL" id="KAJ4491936.1"/>
    </source>
</evidence>
<organism evidence="2 3">
    <name type="scientific">Lentinula lateritia</name>
    <dbReference type="NCBI Taxonomy" id="40482"/>
    <lineage>
        <taxon>Eukaryota</taxon>
        <taxon>Fungi</taxon>
        <taxon>Dikarya</taxon>
        <taxon>Basidiomycota</taxon>
        <taxon>Agaricomycotina</taxon>
        <taxon>Agaricomycetes</taxon>
        <taxon>Agaricomycetidae</taxon>
        <taxon>Agaricales</taxon>
        <taxon>Marasmiineae</taxon>
        <taxon>Omphalotaceae</taxon>
        <taxon>Lentinula</taxon>
    </lineage>
</organism>
<feature type="signal peptide" evidence="1">
    <location>
        <begin position="1"/>
        <end position="20"/>
    </location>
</feature>
<name>A0A9W9AW05_9AGAR</name>
<gene>
    <name evidence="2" type="ORF">C8J55DRAFT_502511</name>
</gene>
<dbReference type="AlphaFoldDB" id="A0A9W9AW05"/>
<feature type="chain" id="PRO_5040887710" description="Secreted protein" evidence="1">
    <location>
        <begin position="21"/>
        <end position="79"/>
    </location>
</feature>
<protein>
    <recommendedName>
        <fullName evidence="4">Secreted protein</fullName>
    </recommendedName>
</protein>
<evidence type="ECO:0000313" key="3">
    <source>
        <dbReference type="Proteomes" id="UP001150238"/>
    </source>
</evidence>
<reference evidence="2" key="1">
    <citation type="submission" date="2022-08" db="EMBL/GenBank/DDBJ databases">
        <authorList>
            <consortium name="DOE Joint Genome Institute"/>
            <person name="Min B."/>
            <person name="Riley R."/>
            <person name="Sierra-Patev S."/>
            <person name="Naranjo-Ortiz M."/>
            <person name="Looney B."/>
            <person name="Konkel Z."/>
            <person name="Slot J.C."/>
            <person name="Sakamoto Y."/>
            <person name="Steenwyk J.L."/>
            <person name="Rokas A."/>
            <person name="Carro J."/>
            <person name="Camarero S."/>
            <person name="Ferreira P."/>
            <person name="Molpeceres G."/>
            <person name="Ruiz-Duenas F.J."/>
            <person name="Serrano A."/>
            <person name="Henrissat B."/>
            <person name="Drula E."/>
            <person name="Hughes K.W."/>
            <person name="Mata J.L."/>
            <person name="Ishikawa N.K."/>
            <person name="Vargas-Isla R."/>
            <person name="Ushijima S."/>
            <person name="Smith C.A."/>
            <person name="Ahrendt S."/>
            <person name="Andreopoulos W."/>
            <person name="He G."/>
            <person name="Labutti K."/>
            <person name="Lipzen A."/>
            <person name="Ng V."/>
            <person name="Sandor L."/>
            <person name="Barry K."/>
            <person name="Martinez A.T."/>
            <person name="Xiao Y."/>
            <person name="Gibbons J.G."/>
            <person name="Terashima K."/>
            <person name="Hibbett D.S."/>
            <person name="Grigoriev I.V."/>
        </authorList>
    </citation>
    <scope>NUCLEOTIDE SEQUENCE</scope>
    <source>
        <strain evidence="2">Sp2 HRB7682 ss15</strain>
    </source>
</reference>
<dbReference type="EMBL" id="JANVFS010000005">
    <property type="protein sequence ID" value="KAJ4491936.1"/>
    <property type="molecule type" value="Genomic_DNA"/>
</dbReference>
<sequence>MRLCRLIFLFLSRHILRSLGKSIVFRTAVLIEGFSYETNQRFRDLWAGVDLEFSHLKFVRANPCCQWRGYSYNPRICRH</sequence>
<reference evidence="2" key="2">
    <citation type="journal article" date="2023" name="Proc. Natl. Acad. Sci. U.S.A.">
        <title>A global phylogenomic analysis of the shiitake genus Lentinula.</title>
        <authorList>
            <person name="Sierra-Patev S."/>
            <person name="Min B."/>
            <person name="Naranjo-Ortiz M."/>
            <person name="Looney B."/>
            <person name="Konkel Z."/>
            <person name="Slot J.C."/>
            <person name="Sakamoto Y."/>
            <person name="Steenwyk J.L."/>
            <person name="Rokas A."/>
            <person name="Carro J."/>
            <person name="Camarero S."/>
            <person name="Ferreira P."/>
            <person name="Molpeceres G."/>
            <person name="Ruiz-Duenas F.J."/>
            <person name="Serrano A."/>
            <person name="Henrissat B."/>
            <person name="Drula E."/>
            <person name="Hughes K.W."/>
            <person name="Mata J.L."/>
            <person name="Ishikawa N.K."/>
            <person name="Vargas-Isla R."/>
            <person name="Ushijima S."/>
            <person name="Smith C.A."/>
            <person name="Donoghue J."/>
            <person name="Ahrendt S."/>
            <person name="Andreopoulos W."/>
            <person name="He G."/>
            <person name="LaButti K."/>
            <person name="Lipzen A."/>
            <person name="Ng V."/>
            <person name="Riley R."/>
            <person name="Sandor L."/>
            <person name="Barry K."/>
            <person name="Martinez A.T."/>
            <person name="Xiao Y."/>
            <person name="Gibbons J.G."/>
            <person name="Terashima K."/>
            <person name="Grigoriev I.V."/>
            <person name="Hibbett D."/>
        </authorList>
    </citation>
    <scope>NUCLEOTIDE SEQUENCE</scope>
    <source>
        <strain evidence="2">Sp2 HRB7682 ss15</strain>
    </source>
</reference>
<comment type="caution">
    <text evidence="2">The sequence shown here is derived from an EMBL/GenBank/DDBJ whole genome shotgun (WGS) entry which is preliminary data.</text>
</comment>
<dbReference type="Proteomes" id="UP001150238">
    <property type="component" value="Unassembled WGS sequence"/>
</dbReference>
<accession>A0A9W9AW05</accession>
<proteinExistence type="predicted"/>
<keyword evidence="1" id="KW-0732">Signal</keyword>
<evidence type="ECO:0008006" key="4">
    <source>
        <dbReference type="Google" id="ProtNLM"/>
    </source>
</evidence>
<evidence type="ECO:0000256" key="1">
    <source>
        <dbReference type="SAM" id="SignalP"/>
    </source>
</evidence>